<protein>
    <submittedName>
        <fullName evidence="1">Uncharacterized protein</fullName>
    </submittedName>
</protein>
<reference evidence="1" key="1">
    <citation type="journal article" date="2012" name="PLoS ONE">
        <title>Gene sets for utilization of primary and secondary nutrition supplies in the distal gut of endangered iberian lynx.</title>
        <authorList>
            <person name="Alcaide M."/>
            <person name="Messina E."/>
            <person name="Richter M."/>
            <person name="Bargiela R."/>
            <person name="Peplies J."/>
            <person name="Huws S.A."/>
            <person name="Newbold C.J."/>
            <person name="Golyshin P.N."/>
            <person name="Simon M.A."/>
            <person name="Lopez G."/>
            <person name="Yakimov M.M."/>
            <person name="Ferrer M."/>
        </authorList>
    </citation>
    <scope>NUCLEOTIDE SEQUENCE</scope>
</reference>
<evidence type="ECO:0000313" key="1">
    <source>
        <dbReference type="EMBL" id="EJW92990.1"/>
    </source>
</evidence>
<accession>J9BZJ5</accession>
<sequence length="35" mass="4059">MQDKLLIGIVSNIKSAIGDLRWRFFYLSLFSILSI</sequence>
<proteinExistence type="predicted"/>
<gene>
    <name evidence="1" type="ORF">EVA_18904</name>
</gene>
<dbReference type="AlphaFoldDB" id="J9BZJ5"/>
<organism evidence="1">
    <name type="scientific">gut metagenome</name>
    <dbReference type="NCBI Taxonomy" id="749906"/>
    <lineage>
        <taxon>unclassified sequences</taxon>
        <taxon>metagenomes</taxon>
        <taxon>organismal metagenomes</taxon>
    </lineage>
</organism>
<name>J9BZJ5_9ZZZZ</name>
<dbReference type="EMBL" id="AMCI01007221">
    <property type="protein sequence ID" value="EJW92990.1"/>
    <property type="molecule type" value="Genomic_DNA"/>
</dbReference>
<comment type="caution">
    <text evidence="1">The sequence shown here is derived from an EMBL/GenBank/DDBJ whole genome shotgun (WGS) entry which is preliminary data.</text>
</comment>